<evidence type="ECO:0000313" key="2">
    <source>
        <dbReference type="EMBL" id="QPI16687.1"/>
    </source>
</evidence>
<accession>A0A7S9ST39</accession>
<reference evidence="2" key="1">
    <citation type="submission" date="2020-08" db="EMBL/GenBank/DDBJ databases">
        <title>Bridging the membrane lipid divide: bacteria of the FCB group superphylum have the potential to synthesize archaeal ether lipids.</title>
        <authorList>
            <person name="Villanueva L."/>
            <person name="von Meijenfeldt F.A.B."/>
            <person name="Westbye A.B."/>
            <person name="Yadav S."/>
            <person name="Hopmans E.C."/>
            <person name="Dutilh B.E."/>
            <person name="Sinninghe Damste J.S."/>
        </authorList>
    </citation>
    <scope>NUCLEOTIDE SEQUENCE</scope>
    <source>
        <strain evidence="2">NIOZ-UU159</strain>
    </source>
</reference>
<dbReference type="EMBL" id="MW030593">
    <property type="protein sequence ID" value="QPI16687.1"/>
    <property type="molecule type" value="Genomic_DNA"/>
</dbReference>
<feature type="region of interest" description="Disordered" evidence="1">
    <location>
        <begin position="1"/>
        <end position="26"/>
    </location>
</feature>
<protein>
    <submittedName>
        <fullName evidence="2">Uncharacterized protein</fullName>
    </submittedName>
</protein>
<evidence type="ECO:0000256" key="1">
    <source>
        <dbReference type="SAM" id="MobiDB-lite"/>
    </source>
</evidence>
<name>A0A7S9ST39_9VIRU</name>
<gene>
    <name evidence="2" type="ORF">NIOZUU159_00181</name>
</gene>
<organism evidence="2">
    <name type="scientific">Virus NIOZ-UU159</name>
    <dbReference type="NCBI Taxonomy" id="2763270"/>
    <lineage>
        <taxon>Viruses</taxon>
    </lineage>
</organism>
<sequence>MQVSQQPPQELPQETSNESDADTEKNFVVEPKPVNLFEPMKEEFIVNKDNISNEVEDINVFKSLLPEPIMEDDKASITSDMSYIKEIHISDSQDKKKKLSFF</sequence>
<proteinExistence type="predicted"/>
<feature type="compositionally biased region" description="Polar residues" evidence="1">
    <location>
        <begin position="1"/>
        <end position="18"/>
    </location>
</feature>